<accession>A0ABT3LB84</accession>
<dbReference type="GO" id="GO:0004177">
    <property type="term" value="F:aminopeptidase activity"/>
    <property type="evidence" value="ECO:0007669"/>
    <property type="project" value="UniProtKB-KW"/>
</dbReference>
<keyword evidence="6" id="KW-0378">Hydrolase</keyword>
<keyword evidence="7" id="KW-0464">Manganese</keyword>
<dbReference type="PANTHER" id="PTHR43226:SF4">
    <property type="entry name" value="XAA-PRO AMINOPEPTIDASE 3"/>
    <property type="match status" value="1"/>
</dbReference>
<reference evidence="10 11" key="1">
    <citation type="submission" date="2021-08" db="EMBL/GenBank/DDBJ databases">
        <title>Draft genome sequence of Spirulina subsalsa with high tolerance to salinity and hype-accumulation of phycocyanin.</title>
        <authorList>
            <person name="Pei H."/>
            <person name="Jiang L."/>
        </authorList>
    </citation>
    <scope>NUCLEOTIDE SEQUENCE [LARGE SCALE GENOMIC DNA]</scope>
    <source>
        <strain evidence="10 11">FACHB-351</strain>
    </source>
</reference>
<evidence type="ECO:0000256" key="6">
    <source>
        <dbReference type="ARBA" id="ARBA00022801"/>
    </source>
</evidence>
<keyword evidence="11" id="KW-1185">Reference proteome</keyword>
<dbReference type="InterPro" id="IPR036005">
    <property type="entry name" value="Creatinase/aminopeptidase-like"/>
</dbReference>
<dbReference type="Pfam" id="PF00557">
    <property type="entry name" value="Peptidase_M24"/>
    <property type="match status" value="1"/>
</dbReference>
<comment type="similarity">
    <text evidence="3 8">Belongs to the peptidase M24B family.</text>
</comment>
<dbReference type="PANTHER" id="PTHR43226">
    <property type="entry name" value="XAA-PRO AMINOPEPTIDASE 3"/>
    <property type="match status" value="1"/>
</dbReference>
<name>A0ABT3LB84_9CYAN</name>
<dbReference type="InterPro" id="IPR000994">
    <property type="entry name" value="Pept_M24"/>
</dbReference>
<dbReference type="SMART" id="SM01011">
    <property type="entry name" value="AMP_N"/>
    <property type="match status" value="1"/>
</dbReference>
<dbReference type="SUPFAM" id="SSF55920">
    <property type="entry name" value="Creatinase/aminopeptidase"/>
    <property type="match status" value="1"/>
</dbReference>
<dbReference type="InterPro" id="IPR029149">
    <property type="entry name" value="Creatin/AminoP/Spt16_N"/>
</dbReference>
<feature type="domain" description="Aminopeptidase P N-terminal" evidence="9">
    <location>
        <begin position="3"/>
        <end position="136"/>
    </location>
</feature>
<comment type="caution">
    <text evidence="10">The sequence shown here is derived from an EMBL/GenBank/DDBJ whole genome shotgun (WGS) entry which is preliminary data.</text>
</comment>
<dbReference type="SUPFAM" id="SSF53092">
    <property type="entry name" value="Creatinase/prolidase N-terminal domain"/>
    <property type="match status" value="1"/>
</dbReference>
<dbReference type="RefSeq" id="WP_265266699.1">
    <property type="nucleotide sequence ID" value="NZ_JAIHOM010000176.1"/>
</dbReference>
<evidence type="ECO:0000256" key="8">
    <source>
        <dbReference type="RuleBase" id="RU000590"/>
    </source>
</evidence>
<evidence type="ECO:0000256" key="7">
    <source>
        <dbReference type="ARBA" id="ARBA00023211"/>
    </source>
</evidence>
<dbReference type="InterPro" id="IPR052433">
    <property type="entry name" value="X-Pro_dipept-like"/>
</dbReference>
<evidence type="ECO:0000313" key="10">
    <source>
        <dbReference type="EMBL" id="MCW6038774.1"/>
    </source>
</evidence>
<dbReference type="EMBL" id="JAIHOM010000176">
    <property type="protein sequence ID" value="MCW6038774.1"/>
    <property type="molecule type" value="Genomic_DNA"/>
</dbReference>
<dbReference type="Pfam" id="PF05195">
    <property type="entry name" value="AMP_N"/>
    <property type="match status" value="1"/>
</dbReference>
<dbReference type="Gene3D" id="3.40.350.10">
    <property type="entry name" value="Creatinase/prolidase N-terminal domain"/>
    <property type="match status" value="1"/>
</dbReference>
<evidence type="ECO:0000256" key="4">
    <source>
        <dbReference type="ARBA" id="ARBA00012574"/>
    </source>
</evidence>
<dbReference type="InterPro" id="IPR001131">
    <property type="entry name" value="Peptidase_M24B_aminopep-P_CS"/>
</dbReference>
<keyword evidence="10" id="KW-0031">Aminopeptidase</keyword>
<dbReference type="Proteomes" id="UP001526426">
    <property type="component" value="Unassembled WGS sequence"/>
</dbReference>
<dbReference type="CDD" id="cd01087">
    <property type="entry name" value="Prolidase"/>
    <property type="match status" value="1"/>
</dbReference>
<protein>
    <recommendedName>
        <fullName evidence="4">Xaa-Pro aminopeptidase</fullName>
        <ecNumber evidence="4">3.4.11.9</ecNumber>
    </recommendedName>
</protein>
<comment type="cofactor">
    <cofactor evidence="2">
        <name>Mn(2+)</name>
        <dbReference type="ChEBI" id="CHEBI:29035"/>
    </cofactor>
</comment>
<keyword evidence="10" id="KW-0645">Protease</keyword>
<organism evidence="10 11">
    <name type="scientific">Spirulina subsalsa FACHB-351</name>
    <dbReference type="NCBI Taxonomy" id="234711"/>
    <lineage>
        <taxon>Bacteria</taxon>
        <taxon>Bacillati</taxon>
        <taxon>Cyanobacteriota</taxon>
        <taxon>Cyanophyceae</taxon>
        <taxon>Spirulinales</taxon>
        <taxon>Spirulinaceae</taxon>
        <taxon>Spirulina</taxon>
    </lineage>
</organism>
<comment type="catalytic activity">
    <reaction evidence="1">
        <text>Release of any N-terminal amino acid, including proline, that is linked to proline, even from a dipeptide or tripeptide.</text>
        <dbReference type="EC" id="3.4.11.9"/>
    </reaction>
</comment>
<dbReference type="InterPro" id="IPR007865">
    <property type="entry name" value="Aminopep_P_N"/>
</dbReference>
<evidence type="ECO:0000256" key="2">
    <source>
        <dbReference type="ARBA" id="ARBA00001936"/>
    </source>
</evidence>
<evidence type="ECO:0000256" key="1">
    <source>
        <dbReference type="ARBA" id="ARBA00001424"/>
    </source>
</evidence>
<evidence type="ECO:0000256" key="5">
    <source>
        <dbReference type="ARBA" id="ARBA00022723"/>
    </source>
</evidence>
<dbReference type="Gene3D" id="3.90.230.10">
    <property type="entry name" value="Creatinase/methionine aminopeptidase superfamily"/>
    <property type="match status" value="1"/>
</dbReference>
<dbReference type="PROSITE" id="PS00491">
    <property type="entry name" value="PROLINE_PEPTIDASE"/>
    <property type="match status" value="1"/>
</dbReference>
<keyword evidence="5 8" id="KW-0479">Metal-binding</keyword>
<dbReference type="EC" id="3.4.11.9" evidence="4"/>
<proteinExistence type="inferred from homology"/>
<evidence type="ECO:0000259" key="9">
    <source>
        <dbReference type="SMART" id="SM01011"/>
    </source>
</evidence>
<evidence type="ECO:0000256" key="3">
    <source>
        <dbReference type="ARBA" id="ARBA00008766"/>
    </source>
</evidence>
<gene>
    <name evidence="10" type="ORF">K4A83_21240</name>
</gene>
<sequence length="437" mass="49782">MSIDAAEYRHRREQIMAKIGQGTAVFRSAPMVVMHNDVEYPFRQDSDFFYLTGFNEPEAVAVLAPHHDEHRFILFVQPKDPEKETWTGYRVGIEQAKERYGADEAYPITEFNEKFPQYIQKAEQIYYHLGRDEGFNQTILQHWQRFIMTYPRRGTGPLALVDSNSLIHPLRQVKSAAELELMRRATSISAEAHNRARHFAKPGMYEYQVQAEIEHTFRLQGGMGPAYPSIVASGPNACILHYTENNRQMQDGDLLLIDAGCAFDYYNGDITRTFPVNGQFNKYQQAIYELVLAAQMKAIAEVQPGKAYNEFHDIAVCVLVQGLIDLGLLQGDLEELIKEEKYKPFYMHRTGHWLGLDVHDVGIYQPSPEQWHVLQPGNILTVEPGLYIAPDIKPAEGQPEVPPEWRGIGVRIEDDVLVTEQGHDILTADVPKAIADL</sequence>
<evidence type="ECO:0000313" key="11">
    <source>
        <dbReference type="Proteomes" id="UP001526426"/>
    </source>
</evidence>